<dbReference type="CDD" id="cd03214">
    <property type="entry name" value="ABC_Iron-Siderophores_B12_Hemin"/>
    <property type="match status" value="1"/>
</dbReference>
<keyword evidence="7" id="KW-1185">Reference proteome</keyword>
<dbReference type="InterPro" id="IPR017871">
    <property type="entry name" value="ABC_transporter-like_CS"/>
</dbReference>
<keyword evidence="2" id="KW-0813">Transport</keyword>
<evidence type="ECO:0000313" key="6">
    <source>
        <dbReference type="EMBL" id="BCB95947.1"/>
    </source>
</evidence>
<dbReference type="InterPro" id="IPR003439">
    <property type="entry name" value="ABC_transporter-like_ATP-bd"/>
</dbReference>
<dbReference type="InterPro" id="IPR003593">
    <property type="entry name" value="AAA+_ATPase"/>
</dbReference>
<evidence type="ECO:0000259" key="5">
    <source>
        <dbReference type="PROSITE" id="PS50893"/>
    </source>
</evidence>
<dbReference type="PANTHER" id="PTHR42734:SF6">
    <property type="entry name" value="MOLYBDATE IMPORT ATP-BINDING PROTEIN MOLC"/>
    <property type="match status" value="1"/>
</dbReference>
<dbReference type="InterPro" id="IPR027417">
    <property type="entry name" value="P-loop_NTPase"/>
</dbReference>
<sequence>MMEIKDIHFCHHHNDKPVLKGITFQAEKGRLTTILGPNGSGKTTLFRCIAGLWVPQKGDIVFEGKSIVHWGHDRRAKIIAVVPQEHEPPFPYSVFDVVLMGRAVYVGIFSAPLKEDYKKAFEAIEMVGIKHLKDQPYAKISGGERQLVLIARAIAQDSPVMLLDEPTSHLDFKNQVLVLKKVKEIVKERQVTAIMTIHDPNLAMLFSDSIVMINSGSVVADGSAKDVINEENLKRIYGIDVTVISVNGTRVVAPKIEV</sequence>
<proteinExistence type="inferred from homology"/>
<evidence type="ECO:0000256" key="4">
    <source>
        <dbReference type="ARBA" id="ARBA00022840"/>
    </source>
</evidence>
<gene>
    <name evidence="6" type="ORF">JZK55_08690</name>
</gene>
<reference evidence="6 7" key="1">
    <citation type="submission" date="2020-03" db="EMBL/GenBank/DDBJ databases">
        <title>Complete genome sequences of two sulfur-disproportionating bacterial strains T55J and Mzg5.</title>
        <authorList>
            <person name="Umezawa K."/>
            <person name="Kojima H."/>
            <person name="Kato Y."/>
            <person name="Fukui M."/>
        </authorList>
    </citation>
    <scope>NUCLEOTIDE SEQUENCE [LARGE SCALE GENOMIC DNA]</scope>
    <source>
        <strain evidence="6 7">T55J</strain>
    </source>
</reference>
<name>A0A7G1H2L4_9BACT</name>
<dbReference type="PROSITE" id="PS50893">
    <property type="entry name" value="ABC_TRANSPORTER_2"/>
    <property type="match status" value="1"/>
</dbReference>
<organism evidence="6 7">
    <name type="scientific">Dissulfurispira thermophila</name>
    <dbReference type="NCBI Taxonomy" id="2715679"/>
    <lineage>
        <taxon>Bacteria</taxon>
        <taxon>Pseudomonadati</taxon>
        <taxon>Nitrospirota</taxon>
        <taxon>Thermodesulfovibrionia</taxon>
        <taxon>Thermodesulfovibrionales</taxon>
        <taxon>Dissulfurispiraceae</taxon>
        <taxon>Dissulfurispira</taxon>
    </lineage>
</organism>
<dbReference type="RefSeq" id="WP_203473410.1">
    <property type="nucleotide sequence ID" value="NZ_AP022873.1"/>
</dbReference>
<dbReference type="Pfam" id="PF00005">
    <property type="entry name" value="ABC_tran"/>
    <property type="match status" value="1"/>
</dbReference>
<evidence type="ECO:0000256" key="2">
    <source>
        <dbReference type="ARBA" id="ARBA00022448"/>
    </source>
</evidence>
<evidence type="ECO:0000313" key="7">
    <source>
        <dbReference type="Proteomes" id="UP000516360"/>
    </source>
</evidence>
<accession>A0A7G1H2L4</accession>
<protein>
    <submittedName>
        <fullName evidence="6">ABC transporter</fullName>
    </submittedName>
</protein>
<dbReference type="GO" id="GO:0016887">
    <property type="term" value="F:ATP hydrolysis activity"/>
    <property type="evidence" value="ECO:0007669"/>
    <property type="project" value="InterPro"/>
</dbReference>
<dbReference type="InterPro" id="IPR050153">
    <property type="entry name" value="Metal_Ion_Import_ABC"/>
</dbReference>
<dbReference type="FunFam" id="3.40.50.300:FF:000134">
    <property type="entry name" value="Iron-enterobactin ABC transporter ATP-binding protein"/>
    <property type="match status" value="1"/>
</dbReference>
<dbReference type="PANTHER" id="PTHR42734">
    <property type="entry name" value="METAL TRANSPORT SYSTEM ATP-BINDING PROTEIN TM_0124-RELATED"/>
    <property type="match status" value="1"/>
</dbReference>
<dbReference type="Proteomes" id="UP000516360">
    <property type="component" value="Chromosome"/>
</dbReference>
<evidence type="ECO:0000256" key="3">
    <source>
        <dbReference type="ARBA" id="ARBA00022741"/>
    </source>
</evidence>
<dbReference type="GO" id="GO:0005524">
    <property type="term" value="F:ATP binding"/>
    <property type="evidence" value="ECO:0007669"/>
    <property type="project" value="UniProtKB-KW"/>
</dbReference>
<evidence type="ECO:0000256" key="1">
    <source>
        <dbReference type="ARBA" id="ARBA00005417"/>
    </source>
</evidence>
<dbReference type="Gene3D" id="3.40.50.300">
    <property type="entry name" value="P-loop containing nucleotide triphosphate hydrolases"/>
    <property type="match status" value="1"/>
</dbReference>
<dbReference type="SUPFAM" id="SSF52540">
    <property type="entry name" value="P-loop containing nucleoside triphosphate hydrolases"/>
    <property type="match status" value="1"/>
</dbReference>
<dbReference type="PROSITE" id="PS00211">
    <property type="entry name" value="ABC_TRANSPORTER_1"/>
    <property type="match status" value="1"/>
</dbReference>
<feature type="domain" description="ABC transporter" evidence="5">
    <location>
        <begin position="2"/>
        <end position="240"/>
    </location>
</feature>
<comment type="similarity">
    <text evidence="1">Belongs to the ABC transporter superfamily.</text>
</comment>
<keyword evidence="3" id="KW-0547">Nucleotide-binding</keyword>
<dbReference type="KEGG" id="dtp:JZK55_08690"/>
<dbReference type="EMBL" id="AP022873">
    <property type="protein sequence ID" value="BCB95947.1"/>
    <property type="molecule type" value="Genomic_DNA"/>
</dbReference>
<dbReference type="SMART" id="SM00382">
    <property type="entry name" value="AAA"/>
    <property type="match status" value="1"/>
</dbReference>
<keyword evidence="4" id="KW-0067">ATP-binding</keyword>
<dbReference type="AlphaFoldDB" id="A0A7G1H2L4"/>